<evidence type="ECO:0000256" key="1">
    <source>
        <dbReference type="SAM" id="MobiDB-lite"/>
    </source>
</evidence>
<proteinExistence type="predicted"/>
<dbReference type="Proteomes" id="UP000317378">
    <property type="component" value="Unassembled WGS sequence"/>
</dbReference>
<organism evidence="2 3">
    <name type="scientific">Streptomyces sporangiiformans</name>
    <dbReference type="NCBI Taxonomy" id="2315329"/>
    <lineage>
        <taxon>Bacteria</taxon>
        <taxon>Bacillati</taxon>
        <taxon>Actinomycetota</taxon>
        <taxon>Actinomycetes</taxon>
        <taxon>Kitasatosporales</taxon>
        <taxon>Streptomycetaceae</taxon>
        <taxon>Streptomyces</taxon>
    </lineage>
</organism>
<name>A0A505DDI9_9ACTN</name>
<keyword evidence="3" id="KW-1185">Reference proteome</keyword>
<comment type="caution">
    <text evidence="2">The sequence shown here is derived from an EMBL/GenBank/DDBJ whole genome shotgun (WGS) entry which is preliminary data.</text>
</comment>
<gene>
    <name evidence="2" type="ORF">FGD71_008535</name>
</gene>
<protein>
    <submittedName>
        <fullName evidence="2">Uncharacterized protein</fullName>
    </submittedName>
</protein>
<dbReference type="AlphaFoldDB" id="A0A505DDI9"/>
<dbReference type="EMBL" id="VCHX02000079">
    <property type="protein sequence ID" value="TPQ22693.1"/>
    <property type="molecule type" value="Genomic_DNA"/>
</dbReference>
<evidence type="ECO:0000313" key="2">
    <source>
        <dbReference type="EMBL" id="TPQ22693.1"/>
    </source>
</evidence>
<feature type="region of interest" description="Disordered" evidence="1">
    <location>
        <begin position="24"/>
        <end position="74"/>
    </location>
</feature>
<feature type="compositionally biased region" description="Low complexity" evidence="1">
    <location>
        <begin position="59"/>
        <end position="71"/>
    </location>
</feature>
<sequence>MRVRADLVPDDLWERVAPLLPPVPSLSVRAHLPPDASSAAVGESPSARRAPERQPPTRWPTWRRCSRSSPTHDVGSVLRLVGPRASVGCGTVGAGPVASPVATVPFQGAMAAFA</sequence>
<evidence type="ECO:0000313" key="3">
    <source>
        <dbReference type="Proteomes" id="UP000317378"/>
    </source>
</evidence>
<accession>A0A505DDI9</accession>
<reference evidence="2 3" key="1">
    <citation type="submission" date="2019-06" db="EMBL/GenBank/DDBJ databases">
        <title>Streptomyces sporangiiformans sp. nov., a novel actinomycete isolated from soil in Mount Song.</title>
        <authorList>
            <person name="Han L."/>
        </authorList>
    </citation>
    <scope>NUCLEOTIDE SEQUENCE [LARGE SCALE GENOMIC DNA]</scope>
    <source>
        <strain evidence="2 3">NEAU-SSA 1</strain>
    </source>
</reference>